<dbReference type="PANTHER" id="PTHR11693">
    <property type="entry name" value="ATP SYNTHASE GAMMA CHAIN"/>
    <property type="match status" value="1"/>
</dbReference>
<keyword evidence="10 13" id="KW-0139">CF(1)</keyword>
<evidence type="ECO:0000256" key="2">
    <source>
        <dbReference type="ARBA" id="ARBA00004170"/>
    </source>
</evidence>
<evidence type="ECO:0000256" key="5">
    <source>
        <dbReference type="ARBA" id="ARBA00022475"/>
    </source>
</evidence>
<dbReference type="GO" id="GO:0009579">
    <property type="term" value="C:thylakoid"/>
    <property type="evidence" value="ECO:0007669"/>
    <property type="project" value="UniProtKB-SubCell"/>
</dbReference>
<dbReference type="CDD" id="cd12151">
    <property type="entry name" value="F1-ATPase_gamma"/>
    <property type="match status" value="1"/>
</dbReference>
<dbReference type="FunFam" id="1.10.287.80:FF:000003">
    <property type="entry name" value="ATP synthase gamma chain, chloroplastic"/>
    <property type="match status" value="1"/>
</dbReference>
<evidence type="ECO:0000256" key="11">
    <source>
        <dbReference type="ARBA" id="ARBA00023310"/>
    </source>
</evidence>
<dbReference type="FunFam" id="1.10.287.80:FF:000001">
    <property type="entry name" value="ATP synthase gamma chain"/>
    <property type="match status" value="1"/>
</dbReference>
<keyword evidence="6 13" id="KW-0997">Cell inner membrane</keyword>
<dbReference type="NCBIfam" id="NF004146">
    <property type="entry name" value="PRK05621.1-4"/>
    <property type="match status" value="1"/>
</dbReference>
<dbReference type="InterPro" id="IPR035968">
    <property type="entry name" value="ATP_synth_F1_ATPase_gsu"/>
</dbReference>
<evidence type="ECO:0000256" key="13">
    <source>
        <dbReference type="HAMAP-Rule" id="MF_00815"/>
    </source>
</evidence>
<protein>
    <recommendedName>
        <fullName evidence="13">ATP synthase gamma chain</fullName>
    </recommendedName>
    <alternativeName>
        <fullName evidence="13">ATP synthase F1 sector gamma subunit</fullName>
    </alternativeName>
    <alternativeName>
        <fullName evidence="13">F-ATPase gamma subunit</fullName>
    </alternativeName>
</protein>
<comment type="function">
    <text evidence="1 13">Produces ATP from ADP in the presence of a proton gradient across the membrane. The gamma chain is believed to be important in regulating ATPase activity and the flow of protons through the CF(0) complex.</text>
</comment>
<keyword evidence="5 13" id="KW-1003">Cell membrane</keyword>
<evidence type="ECO:0000256" key="4">
    <source>
        <dbReference type="ARBA" id="ARBA00022448"/>
    </source>
</evidence>
<dbReference type="Gene3D" id="3.40.1380.10">
    <property type="match status" value="1"/>
</dbReference>
<gene>
    <name evidence="13" type="primary">atpG</name>
    <name evidence="14" type="ORF">G6M86_01025</name>
</gene>
<evidence type="ECO:0000256" key="7">
    <source>
        <dbReference type="ARBA" id="ARBA00022781"/>
    </source>
</evidence>
<comment type="subcellular location">
    <subcellularLocation>
        <location evidence="13">Cell inner membrane</location>
        <topology evidence="13">Peripheral membrane protein</topology>
    </subcellularLocation>
    <subcellularLocation>
        <location evidence="2">Membrane</location>
        <topology evidence="2">Peripheral membrane protein</topology>
    </subcellularLocation>
    <subcellularLocation>
        <location evidence="12">Thylakoid</location>
    </subcellularLocation>
</comment>
<dbReference type="NCBIfam" id="TIGR01146">
    <property type="entry name" value="ATPsyn_F1gamma"/>
    <property type="match status" value="1"/>
</dbReference>
<evidence type="ECO:0000313" key="14">
    <source>
        <dbReference type="EMBL" id="QTG11906.1"/>
    </source>
</evidence>
<keyword evidence="4 13" id="KW-0813">Transport</keyword>
<evidence type="ECO:0000256" key="3">
    <source>
        <dbReference type="ARBA" id="ARBA00007681"/>
    </source>
</evidence>
<dbReference type="GO" id="GO:0042777">
    <property type="term" value="P:proton motive force-driven plasma membrane ATP synthesis"/>
    <property type="evidence" value="ECO:0007669"/>
    <property type="project" value="UniProtKB-UniRule"/>
</dbReference>
<keyword evidence="11 13" id="KW-0066">ATP synthesis</keyword>
<dbReference type="GO" id="GO:0045259">
    <property type="term" value="C:proton-transporting ATP synthase complex"/>
    <property type="evidence" value="ECO:0007669"/>
    <property type="project" value="UniProtKB-KW"/>
</dbReference>
<keyword evidence="8 13" id="KW-0406">Ion transport</keyword>
<evidence type="ECO:0000256" key="6">
    <source>
        <dbReference type="ARBA" id="ARBA00022519"/>
    </source>
</evidence>
<dbReference type="HAMAP" id="MF_00815">
    <property type="entry name" value="ATP_synth_gamma_bact"/>
    <property type="match status" value="1"/>
</dbReference>
<evidence type="ECO:0000313" key="15">
    <source>
        <dbReference type="Proteomes" id="UP000663946"/>
    </source>
</evidence>
<dbReference type="AlphaFoldDB" id="A0AAJ4MZ65"/>
<dbReference type="PIRSF" id="PIRSF039089">
    <property type="entry name" value="ATP_synthase_gamma"/>
    <property type="match status" value="1"/>
</dbReference>
<comment type="similarity">
    <text evidence="3 13">Belongs to the ATPase gamma chain family.</text>
</comment>
<sequence length="292" mass="31843">MPSLKDLKNRIASVKATQKITKAMKMVAAAKLRRAQEAAEAARPYSQRMGAVLANIAKAVEADVAPALMTGTGKDNVHLLVVCTAERGLCGGFNSQISRFARDQARKLISEGKTVKIITVGKKGYDSLRREFAANIIERIELREVKKVGFENADQIAKKVISLFNAGEFDVCTLIYSEFKSVISQIPTGLQLIPAAVPVVEEVEVTQSAVYEYEPDAASILEDLIPRNISVQVFRALLENVAGEMGAKMSAMDNATRNAGDMINKLTLSYNRQRQAQITKELIEIISGAEAL</sequence>
<dbReference type="EMBL" id="CP049216">
    <property type="protein sequence ID" value="QTG11906.1"/>
    <property type="molecule type" value="Genomic_DNA"/>
</dbReference>
<dbReference type="PROSITE" id="PS00153">
    <property type="entry name" value="ATPASE_GAMMA"/>
    <property type="match status" value="1"/>
</dbReference>
<dbReference type="PANTHER" id="PTHR11693:SF22">
    <property type="entry name" value="ATP SYNTHASE SUBUNIT GAMMA, MITOCHONDRIAL"/>
    <property type="match status" value="1"/>
</dbReference>
<evidence type="ECO:0000256" key="10">
    <source>
        <dbReference type="ARBA" id="ARBA00023196"/>
    </source>
</evidence>
<comment type="subunit">
    <text evidence="13">F-type ATPases have 2 components, CF(1) - the catalytic core - and CF(0) - the membrane proton channel. CF(1) has five subunits: alpha(3), beta(3), gamma(1), delta(1), epsilon(1). CF(0) has three main subunits: a, b and c.</text>
</comment>
<organism evidence="14 15">
    <name type="scientific">Agrobacterium tumefaciens</name>
    <dbReference type="NCBI Taxonomy" id="358"/>
    <lineage>
        <taxon>Bacteria</taxon>
        <taxon>Pseudomonadati</taxon>
        <taxon>Pseudomonadota</taxon>
        <taxon>Alphaproteobacteria</taxon>
        <taxon>Hyphomicrobiales</taxon>
        <taxon>Rhizobiaceae</taxon>
        <taxon>Rhizobium/Agrobacterium group</taxon>
        <taxon>Agrobacterium</taxon>
        <taxon>Agrobacterium tumefaciens complex</taxon>
    </lineage>
</organism>
<evidence type="ECO:0000256" key="8">
    <source>
        <dbReference type="ARBA" id="ARBA00023065"/>
    </source>
</evidence>
<proteinExistence type="inferred from homology"/>
<evidence type="ECO:0000256" key="1">
    <source>
        <dbReference type="ARBA" id="ARBA00003456"/>
    </source>
</evidence>
<evidence type="ECO:0000256" key="12">
    <source>
        <dbReference type="ARBA" id="ARBA00060385"/>
    </source>
</evidence>
<dbReference type="InterPro" id="IPR000131">
    <property type="entry name" value="ATP_synth_F1_gsu"/>
</dbReference>
<name>A0AAJ4MZ65_AGRTU</name>
<accession>A0AAJ4MZ65</accession>
<dbReference type="GO" id="GO:0046933">
    <property type="term" value="F:proton-transporting ATP synthase activity, rotational mechanism"/>
    <property type="evidence" value="ECO:0007669"/>
    <property type="project" value="UniProtKB-UniRule"/>
</dbReference>
<dbReference type="InterPro" id="IPR023632">
    <property type="entry name" value="ATP_synth_F1_gsu_CS"/>
</dbReference>
<dbReference type="RefSeq" id="WP_065705234.1">
    <property type="nucleotide sequence ID" value="NZ_CP049216.1"/>
</dbReference>
<dbReference type="PRINTS" id="PR00126">
    <property type="entry name" value="ATPASEGAMMA"/>
</dbReference>
<dbReference type="Gene3D" id="1.10.287.80">
    <property type="entry name" value="ATP synthase, gamma subunit, helix hairpin domain"/>
    <property type="match status" value="1"/>
</dbReference>
<dbReference type="Pfam" id="PF00231">
    <property type="entry name" value="ATP-synt"/>
    <property type="match status" value="1"/>
</dbReference>
<dbReference type="GO" id="GO:0005524">
    <property type="term" value="F:ATP binding"/>
    <property type="evidence" value="ECO:0007669"/>
    <property type="project" value="UniProtKB-UniRule"/>
</dbReference>
<evidence type="ECO:0000256" key="9">
    <source>
        <dbReference type="ARBA" id="ARBA00023136"/>
    </source>
</evidence>
<keyword evidence="9 13" id="KW-0472">Membrane</keyword>
<dbReference type="GO" id="GO:0005886">
    <property type="term" value="C:plasma membrane"/>
    <property type="evidence" value="ECO:0007669"/>
    <property type="project" value="UniProtKB-SubCell"/>
</dbReference>
<reference evidence="14" key="1">
    <citation type="submission" date="2020-02" db="EMBL/GenBank/DDBJ databases">
        <title>Unexpected conservation and global transmission of agrobacterial virulence plasmids.</title>
        <authorList>
            <person name="Weisberg A.J."/>
            <person name="Davis E.W. II"/>
            <person name="Tabima J.R."/>
            <person name="Belcher M.S."/>
            <person name="Miller M."/>
            <person name="Kuo C.-H."/>
            <person name="Loper J.E."/>
            <person name="Grunwald N.J."/>
            <person name="Putnam M.L."/>
            <person name="Chang J.H."/>
        </authorList>
    </citation>
    <scope>NUCLEOTIDE SEQUENCE</scope>
    <source>
        <strain evidence="14">Q15/94</strain>
    </source>
</reference>
<dbReference type="SUPFAM" id="SSF52943">
    <property type="entry name" value="ATP synthase (F1-ATPase), gamma subunit"/>
    <property type="match status" value="1"/>
</dbReference>
<dbReference type="Proteomes" id="UP000663946">
    <property type="component" value="Chromosome 1"/>
</dbReference>
<keyword evidence="7 13" id="KW-0375">Hydrogen ion transport</keyword>